<reference evidence="1 2" key="1">
    <citation type="submission" date="2015-12" db="EMBL/GenBank/DDBJ databases">
        <title>The genome of Folsomia candida.</title>
        <authorList>
            <person name="Faddeeva A."/>
            <person name="Derks M.F."/>
            <person name="Anvar Y."/>
            <person name="Smit S."/>
            <person name="Van Straalen N."/>
            <person name="Roelofs D."/>
        </authorList>
    </citation>
    <scope>NUCLEOTIDE SEQUENCE [LARGE SCALE GENOMIC DNA]</scope>
    <source>
        <strain evidence="1 2">VU population</strain>
        <tissue evidence="1">Whole body</tissue>
    </source>
</reference>
<protein>
    <recommendedName>
        <fullName evidence="3">Nuclease HARBI1</fullName>
    </recommendedName>
</protein>
<comment type="caution">
    <text evidence="1">The sequence shown here is derived from an EMBL/GenBank/DDBJ whole genome shotgun (WGS) entry which is preliminary data.</text>
</comment>
<evidence type="ECO:0000313" key="2">
    <source>
        <dbReference type="Proteomes" id="UP000198287"/>
    </source>
</evidence>
<gene>
    <name evidence="1" type="ORF">Fcan01_08710</name>
</gene>
<dbReference type="Proteomes" id="UP000198287">
    <property type="component" value="Unassembled WGS sequence"/>
</dbReference>
<proteinExistence type="predicted"/>
<dbReference type="AlphaFoldDB" id="A0A226EI03"/>
<keyword evidence="2" id="KW-1185">Reference proteome</keyword>
<evidence type="ECO:0008006" key="3">
    <source>
        <dbReference type="Google" id="ProtNLM"/>
    </source>
</evidence>
<sequence length="195" mass="22332">MESDIEDDILILSAASLLLRRQTKKKKMKKRRFTVSPYLKLRNIKGRFVKDFEDLRQFPPAFKENFRMTPADFDNLLKLLEPQLSPKHHSRPDSFTSSEKLAMTLEYLASGSYQRHIASVYRASKQAIGKVIADVCDGLYQALKTEFLKVITLAYGFFSIVLMAVGDADYRLSYIDVGSCKGFCLETTLRKRNEG</sequence>
<dbReference type="OrthoDB" id="6627079at2759"/>
<organism evidence="1 2">
    <name type="scientific">Folsomia candida</name>
    <name type="common">Springtail</name>
    <dbReference type="NCBI Taxonomy" id="158441"/>
    <lineage>
        <taxon>Eukaryota</taxon>
        <taxon>Metazoa</taxon>
        <taxon>Ecdysozoa</taxon>
        <taxon>Arthropoda</taxon>
        <taxon>Hexapoda</taxon>
        <taxon>Collembola</taxon>
        <taxon>Entomobryomorpha</taxon>
        <taxon>Isotomoidea</taxon>
        <taxon>Isotomidae</taxon>
        <taxon>Proisotominae</taxon>
        <taxon>Folsomia</taxon>
    </lineage>
</organism>
<dbReference type="EMBL" id="LNIX01000004">
    <property type="protein sequence ID" value="OXA56216.1"/>
    <property type="molecule type" value="Genomic_DNA"/>
</dbReference>
<dbReference type="OMA" id="WWQRTIF"/>
<accession>A0A226EI03</accession>
<evidence type="ECO:0000313" key="1">
    <source>
        <dbReference type="EMBL" id="OXA56216.1"/>
    </source>
</evidence>
<name>A0A226EI03_FOLCA</name>